<accession>A0A5E4NCT7</accession>
<dbReference type="AlphaFoldDB" id="A0A5E4NCT7"/>
<proteinExistence type="predicted"/>
<gene>
    <name evidence="1" type="ORF">CINCED_3A018872</name>
</gene>
<keyword evidence="2" id="KW-1185">Reference proteome</keyword>
<dbReference type="OrthoDB" id="7978815at2759"/>
<organism evidence="1 2">
    <name type="scientific">Cinara cedri</name>
    <dbReference type="NCBI Taxonomy" id="506608"/>
    <lineage>
        <taxon>Eukaryota</taxon>
        <taxon>Metazoa</taxon>
        <taxon>Ecdysozoa</taxon>
        <taxon>Arthropoda</taxon>
        <taxon>Hexapoda</taxon>
        <taxon>Insecta</taxon>
        <taxon>Pterygota</taxon>
        <taxon>Neoptera</taxon>
        <taxon>Paraneoptera</taxon>
        <taxon>Hemiptera</taxon>
        <taxon>Sternorrhyncha</taxon>
        <taxon>Aphidomorpha</taxon>
        <taxon>Aphidoidea</taxon>
        <taxon>Aphididae</taxon>
        <taxon>Lachninae</taxon>
        <taxon>Cinara</taxon>
    </lineage>
</organism>
<protein>
    <submittedName>
        <fullName evidence="1">Uncharacterized protein</fullName>
    </submittedName>
</protein>
<evidence type="ECO:0000313" key="2">
    <source>
        <dbReference type="Proteomes" id="UP000325440"/>
    </source>
</evidence>
<sequence>MEIKPHEEIKLRKSAIPLLANADDIVLMDESQDGCSKVCAWLDKFDEDVDLEDSDDSDADLNFVPDNVSDLRYNNSENDDEFGNFDNNTRSTSAHEFYFGKDEKTKWYKNFLTNKTKNHNILTQSPSVVNVVTKNATSILDC</sequence>
<dbReference type="Proteomes" id="UP000325440">
    <property type="component" value="Unassembled WGS sequence"/>
</dbReference>
<dbReference type="EMBL" id="CABPRJ010001920">
    <property type="protein sequence ID" value="VVC41498.1"/>
    <property type="molecule type" value="Genomic_DNA"/>
</dbReference>
<name>A0A5E4NCT7_9HEMI</name>
<reference evidence="1 2" key="1">
    <citation type="submission" date="2019-08" db="EMBL/GenBank/DDBJ databases">
        <authorList>
            <person name="Alioto T."/>
            <person name="Alioto T."/>
            <person name="Gomez Garrido J."/>
        </authorList>
    </citation>
    <scope>NUCLEOTIDE SEQUENCE [LARGE SCALE GENOMIC DNA]</scope>
</reference>
<evidence type="ECO:0000313" key="1">
    <source>
        <dbReference type="EMBL" id="VVC41498.1"/>
    </source>
</evidence>